<keyword evidence="1" id="KW-0812">Transmembrane</keyword>
<dbReference type="OrthoDB" id="10543244at2759"/>
<evidence type="ECO:0000313" key="2">
    <source>
        <dbReference type="EMBL" id="OHE96108.1"/>
    </source>
</evidence>
<dbReference type="AlphaFoldDB" id="A0A1G4B3V6"/>
<comment type="caution">
    <text evidence="2">The sequence shown here is derived from an EMBL/GenBank/DDBJ whole genome shotgun (WGS) entry which is preliminary data.</text>
</comment>
<dbReference type="GeneID" id="34561785"/>
<keyword evidence="1" id="KW-1133">Transmembrane helix</keyword>
<gene>
    <name evidence="2" type="ORF">CORC01_08645</name>
</gene>
<keyword evidence="1" id="KW-0472">Membrane</keyword>
<feature type="transmembrane region" description="Helical" evidence="1">
    <location>
        <begin position="12"/>
        <end position="36"/>
    </location>
</feature>
<dbReference type="Proteomes" id="UP000176998">
    <property type="component" value="Unassembled WGS sequence"/>
</dbReference>
<proteinExistence type="predicted"/>
<evidence type="ECO:0000256" key="1">
    <source>
        <dbReference type="SAM" id="Phobius"/>
    </source>
</evidence>
<evidence type="ECO:0000313" key="3">
    <source>
        <dbReference type="Proteomes" id="UP000176998"/>
    </source>
</evidence>
<dbReference type="RefSeq" id="XP_022473269.1">
    <property type="nucleotide sequence ID" value="XM_022620275.1"/>
</dbReference>
<sequence>MSDSGFEAFTILLSMIVCFMIMTKQCTYNVWLYFFFPREREAKGHHFCEDGRKGEHEIFRVCFSSLASLASDQARGGRNLLAFLLFGLNGFLLFCCVGKFGLDVWRISFTPC</sequence>
<protein>
    <submittedName>
        <fullName evidence="2">Uncharacterized protein</fullName>
    </submittedName>
</protein>
<accession>A0A1G4B3V6</accession>
<keyword evidence="3" id="KW-1185">Reference proteome</keyword>
<feature type="transmembrane region" description="Helical" evidence="1">
    <location>
        <begin position="80"/>
        <end position="102"/>
    </location>
</feature>
<dbReference type="EMBL" id="MJBS01000074">
    <property type="protein sequence ID" value="OHE96108.1"/>
    <property type="molecule type" value="Genomic_DNA"/>
</dbReference>
<organism evidence="2 3">
    <name type="scientific">Colletotrichum orchidophilum</name>
    <dbReference type="NCBI Taxonomy" id="1209926"/>
    <lineage>
        <taxon>Eukaryota</taxon>
        <taxon>Fungi</taxon>
        <taxon>Dikarya</taxon>
        <taxon>Ascomycota</taxon>
        <taxon>Pezizomycotina</taxon>
        <taxon>Sordariomycetes</taxon>
        <taxon>Hypocreomycetidae</taxon>
        <taxon>Glomerellales</taxon>
        <taxon>Glomerellaceae</taxon>
        <taxon>Colletotrichum</taxon>
    </lineage>
</organism>
<name>A0A1G4B3V6_9PEZI</name>
<reference evidence="2 3" key="1">
    <citation type="submission" date="2016-09" db="EMBL/GenBank/DDBJ databases">
        <authorList>
            <person name="Capua I."/>
            <person name="De Benedictis P."/>
            <person name="Joannis T."/>
            <person name="Lombin L.H."/>
            <person name="Cattoli G."/>
        </authorList>
    </citation>
    <scope>NUCLEOTIDE SEQUENCE [LARGE SCALE GENOMIC DNA]</scope>
    <source>
        <strain evidence="2 3">IMI 309357</strain>
    </source>
</reference>